<keyword evidence="1" id="KW-0812">Transmembrane</keyword>
<feature type="transmembrane region" description="Helical" evidence="1">
    <location>
        <begin position="127"/>
        <end position="148"/>
    </location>
</feature>
<feature type="transmembrane region" description="Helical" evidence="1">
    <location>
        <begin position="58"/>
        <end position="81"/>
    </location>
</feature>
<proteinExistence type="predicted"/>
<gene>
    <name evidence="2" type="ORF">BCR33DRAFT_715415</name>
</gene>
<evidence type="ECO:0000256" key="1">
    <source>
        <dbReference type="SAM" id="Phobius"/>
    </source>
</evidence>
<protein>
    <submittedName>
        <fullName evidence="2">Uncharacterized protein</fullName>
    </submittedName>
</protein>
<evidence type="ECO:0000313" key="2">
    <source>
        <dbReference type="EMBL" id="ORY47043.1"/>
    </source>
</evidence>
<dbReference type="AlphaFoldDB" id="A0A1Y2CJ28"/>
<reference evidence="2 3" key="1">
    <citation type="submission" date="2016-07" db="EMBL/GenBank/DDBJ databases">
        <title>Pervasive Adenine N6-methylation of Active Genes in Fungi.</title>
        <authorList>
            <consortium name="DOE Joint Genome Institute"/>
            <person name="Mondo S.J."/>
            <person name="Dannebaum R.O."/>
            <person name="Kuo R.C."/>
            <person name="Labutti K."/>
            <person name="Haridas S."/>
            <person name="Kuo A."/>
            <person name="Salamov A."/>
            <person name="Ahrendt S.R."/>
            <person name="Lipzen A."/>
            <person name="Sullivan W."/>
            <person name="Andreopoulos W.B."/>
            <person name="Clum A."/>
            <person name="Lindquist E."/>
            <person name="Daum C."/>
            <person name="Ramamoorthy G.K."/>
            <person name="Gryganskyi A."/>
            <person name="Culley D."/>
            <person name="Magnuson J.K."/>
            <person name="James T.Y."/>
            <person name="O'Malley M.A."/>
            <person name="Stajich J.E."/>
            <person name="Spatafora J.W."/>
            <person name="Visel A."/>
            <person name="Grigoriev I.V."/>
        </authorList>
    </citation>
    <scope>NUCLEOTIDE SEQUENCE [LARGE SCALE GENOMIC DNA]</scope>
    <source>
        <strain evidence="2 3">JEL800</strain>
    </source>
</reference>
<feature type="transmembrane region" description="Helical" evidence="1">
    <location>
        <begin position="101"/>
        <end position="121"/>
    </location>
</feature>
<keyword evidence="1" id="KW-0472">Membrane</keyword>
<keyword evidence="3" id="KW-1185">Reference proteome</keyword>
<sequence>MLYKSYIVTHQNKFFGICSILILVFRLGWSVTDAIWATGSWDYTQGVCIFNENATSGLFYTIADISADVIATAGAVIMFFLSGSYKLGLRSVSYLIARENILRSSVVLLFESFFLYATLVWKDAGAFQVLFTVQNLVYIFLMNMELVWKTVRDQEDVKSFICSGDDNQNTFPGAEKDDGGLGHTV</sequence>
<evidence type="ECO:0000313" key="3">
    <source>
        <dbReference type="Proteomes" id="UP000193642"/>
    </source>
</evidence>
<dbReference type="EMBL" id="MCGO01000015">
    <property type="protein sequence ID" value="ORY47043.1"/>
    <property type="molecule type" value="Genomic_DNA"/>
</dbReference>
<keyword evidence="1" id="KW-1133">Transmembrane helix</keyword>
<dbReference type="Proteomes" id="UP000193642">
    <property type="component" value="Unassembled WGS sequence"/>
</dbReference>
<name>A0A1Y2CJ28_9FUNG</name>
<organism evidence="2 3">
    <name type="scientific">Rhizoclosmatium globosum</name>
    <dbReference type="NCBI Taxonomy" id="329046"/>
    <lineage>
        <taxon>Eukaryota</taxon>
        <taxon>Fungi</taxon>
        <taxon>Fungi incertae sedis</taxon>
        <taxon>Chytridiomycota</taxon>
        <taxon>Chytridiomycota incertae sedis</taxon>
        <taxon>Chytridiomycetes</taxon>
        <taxon>Chytridiales</taxon>
        <taxon>Chytriomycetaceae</taxon>
        <taxon>Rhizoclosmatium</taxon>
    </lineage>
</organism>
<comment type="caution">
    <text evidence="2">The sequence shown here is derived from an EMBL/GenBank/DDBJ whole genome shotgun (WGS) entry which is preliminary data.</text>
</comment>
<accession>A0A1Y2CJ28</accession>